<keyword evidence="2" id="KW-0808">Transferase</keyword>
<evidence type="ECO:0000313" key="3">
    <source>
        <dbReference type="EMBL" id="MBB3023528.1"/>
    </source>
</evidence>
<evidence type="ECO:0008006" key="5">
    <source>
        <dbReference type="Google" id="ProtNLM"/>
    </source>
</evidence>
<organism evidence="3 4">
    <name type="scientific">Helcobacillus massiliensis</name>
    <dbReference type="NCBI Taxonomy" id="521392"/>
    <lineage>
        <taxon>Bacteria</taxon>
        <taxon>Bacillati</taxon>
        <taxon>Actinomycetota</taxon>
        <taxon>Actinomycetes</taxon>
        <taxon>Micrococcales</taxon>
        <taxon>Dermabacteraceae</taxon>
        <taxon>Helcobacillus</taxon>
    </lineage>
</organism>
<accession>A0A839QV61</accession>
<dbReference type="Proteomes" id="UP000568050">
    <property type="component" value="Unassembled WGS sequence"/>
</dbReference>
<comment type="caution">
    <text evidence="3">The sequence shown here is derived from an EMBL/GenBank/DDBJ whole genome shotgun (WGS) entry which is preliminary data.</text>
</comment>
<dbReference type="AlphaFoldDB" id="A0A839QV61"/>
<sequence>MKIGIDFSERDLTDFSRRRLLTSPHFQRRLAAADAVRTEGEVLVNVRRGDYYTPQFRGRFGIDVRSYVERALALHRQYGPINGVRFVSDDVAWCREHLTDLVPGVPVEYGSAGESMFDDLAAVAAAPRLVLANSTFSYWGGFIASVLDPGAQIIGPAEHERGHDQNTPTWFPRAWKRLPVDWLDDPESPAIVG</sequence>
<evidence type="ECO:0000256" key="2">
    <source>
        <dbReference type="ARBA" id="ARBA00022679"/>
    </source>
</evidence>
<gene>
    <name evidence="3" type="ORF">FHX50_001825</name>
</gene>
<dbReference type="Pfam" id="PF01531">
    <property type="entry name" value="Glyco_transf_11"/>
    <property type="match status" value="1"/>
</dbReference>
<keyword evidence="4" id="KW-1185">Reference proteome</keyword>
<evidence type="ECO:0000256" key="1">
    <source>
        <dbReference type="ARBA" id="ARBA00022676"/>
    </source>
</evidence>
<dbReference type="EMBL" id="JACHWP010000006">
    <property type="protein sequence ID" value="MBB3023528.1"/>
    <property type="molecule type" value="Genomic_DNA"/>
</dbReference>
<name>A0A839QV61_9MICO</name>
<dbReference type="InterPro" id="IPR002516">
    <property type="entry name" value="Glyco_trans_11"/>
</dbReference>
<keyword evidence="1" id="KW-0328">Glycosyltransferase</keyword>
<proteinExistence type="predicted"/>
<dbReference type="GO" id="GO:0005975">
    <property type="term" value="P:carbohydrate metabolic process"/>
    <property type="evidence" value="ECO:0007669"/>
    <property type="project" value="InterPro"/>
</dbReference>
<evidence type="ECO:0000313" key="4">
    <source>
        <dbReference type="Proteomes" id="UP000568050"/>
    </source>
</evidence>
<reference evidence="3 4" key="1">
    <citation type="submission" date="2020-08" db="EMBL/GenBank/DDBJ databases">
        <title>Sequencing the genomes of 1000 actinobacteria strains.</title>
        <authorList>
            <person name="Klenk H.-P."/>
        </authorList>
    </citation>
    <scope>NUCLEOTIDE SEQUENCE [LARGE SCALE GENOMIC DNA]</scope>
    <source>
        <strain evidence="3 4">DSM 23040</strain>
    </source>
</reference>
<dbReference type="GO" id="GO:0008107">
    <property type="term" value="F:galactoside 2-alpha-L-fucosyltransferase activity"/>
    <property type="evidence" value="ECO:0007669"/>
    <property type="project" value="InterPro"/>
</dbReference>
<protein>
    <recommendedName>
        <fullName evidence="5">Alpha-1,2-fucosyltransferase</fullName>
    </recommendedName>
</protein>
<dbReference type="GO" id="GO:0016020">
    <property type="term" value="C:membrane"/>
    <property type="evidence" value="ECO:0007669"/>
    <property type="project" value="InterPro"/>
</dbReference>
<dbReference type="RefSeq" id="WP_183376779.1">
    <property type="nucleotide sequence ID" value="NZ_CBCSFZ010000011.1"/>
</dbReference>